<dbReference type="SMART" id="SM00409">
    <property type="entry name" value="IG"/>
    <property type="match status" value="2"/>
</dbReference>
<keyword evidence="2" id="KW-1133">Transmembrane helix</keyword>
<dbReference type="InterPro" id="IPR013783">
    <property type="entry name" value="Ig-like_fold"/>
</dbReference>
<keyword evidence="2" id="KW-0812">Transmembrane</keyword>
<evidence type="ECO:0000313" key="4">
    <source>
        <dbReference type="Ensembl" id="ENSNMLP00000032238.1"/>
    </source>
</evidence>
<feature type="transmembrane region" description="Helical" evidence="2">
    <location>
        <begin position="187"/>
        <end position="208"/>
    </location>
</feature>
<feature type="compositionally biased region" description="Basic and acidic residues" evidence="1">
    <location>
        <begin position="236"/>
        <end position="374"/>
    </location>
</feature>
<reference evidence="4" key="1">
    <citation type="submission" date="2025-08" db="UniProtKB">
        <authorList>
            <consortium name="Ensembl"/>
        </authorList>
    </citation>
    <scope>IDENTIFICATION</scope>
</reference>
<keyword evidence="5" id="KW-1185">Reference proteome</keyword>
<sequence length="374" mass="43050">MFILKWEIIQNNKNSVATFYSTSNRADVSPRYEGRTTLAVDPAKLASELHLTKVTMEDNGNFQCTVLIPDDDEGTPSASTSVLVLVPPSPPICTIQGKAEYWNNITLTCMSEEGSPNPLYEWKSYSVDNRPRSFPPKTTEKHGVLSLFNISREFSGFFICTSTNQIASSSCNLTLAVMPGSMSGATAGIIVGVIAAVLLLAILIFCCCRKKNKKAKYTEGYEIHLNYLQYKSQHRGSHDRLDDNRDHYRGSRDRLDDNRDRYRGSSDRLDDNRDHYRGSRDRLDDNRDHYRGSRDRLDDNRDHYRGSSDRLDDNRDHYRGSSDRLDDHRDRYRGSHDRLDDNRDHYRGSRDRLDDSQHYGSRDHLDNSERGRYD</sequence>
<evidence type="ECO:0000256" key="1">
    <source>
        <dbReference type="SAM" id="MobiDB-lite"/>
    </source>
</evidence>
<dbReference type="SUPFAM" id="SSF48726">
    <property type="entry name" value="Immunoglobulin"/>
    <property type="match status" value="2"/>
</dbReference>
<protein>
    <recommendedName>
        <fullName evidence="3">Ig-like domain-containing protein</fullName>
    </recommendedName>
</protein>
<evidence type="ECO:0000256" key="2">
    <source>
        <dbReference type="SAM" id="Phobius"/>
    </source>
</evidence>
<dbReference type="PANTHER" id="PTHR44969">
    <property type="entry name" value="CELL SURFACE A33 ANTIGEN"/>
    <property type="match status" value="1"/>
</dbReference>
<dbReference type="PANTHER" id="PTHR44969:SF1">
    <property type="entry name" value="CELL SURFACE A33 ANTIGEN"/>
    <property type="match status" value="1"/>
</dbReference>
<dbReference type="GO" id="GO:0005886">
    <property type="term" value="C:plasma membrane"/>
    <property type="evidence" value="ECO:0007669"/>
    <property type="project" value="InterPro"/>
</dbReference>
<reference evidence="4" key="2">
    <citation type="submission" date="2025-09" db="UniProtKB">
        <authorList>
            <consortium name="Ensembl"/>
        </authorList>
    </citation>
    <scope>IDENTIFICATION</scope>
</reference>
<dbReference type="InterPro" id="IPR036179">
    <property type="entry name" value="Ig-like_dom_sf"/>
</dbReference>
<evidence type="ECO:0000259" key="3">
    <source>
        <dbReference type="PROSITE" id="PS50835"/>
    </source>
</evidence>
<proteinExistence type="predicted"/>
<dbReference type="Ensembl" id="ENSNMLT00000035910.1">
    <property type="protein sequence ID" value="ENSNMLP00000032238.1"/>
    <property type="gene ID" value="ENSNMLG00000020170.1"/>
</dbReference>
<dbReference type="AlphaFoldDB" id="A0A8C6UC45"/>
<keyword evidence="2" id="KW-0472">Membrane</keyword>
<name>A0A8C6UC45_9GOBI</name>
<dbReference type="InterPro" id="IPR003599">
    <property type="entry name" value="Ig_sub"/>
</dbReference>
<dbReference type="Proteomes" id="UP000694523">
    <property type="component" value="Unplaced"/>
</dbReference>
<dbReference type="InterPro" id="IPR007110">
    <property type="entry name" value="Ig-like_dom"/>
</dbReference>
<feature type="domain" description="Ig-like" evidence="3">
    <location>
        <begin position="76"/>
        <end position="176"/>
    </location>
</feature>
<accession>A0A8C6UC45</accession>
<dbReference type="Gene3D" id="2.60.40.10">
    <property type="entry name" value="Immunoglobulins"/>
    <property type="match status" value="2"/>
</dbReference>
<organism evidence="4 5">
    <name type="scientific">Neogobius melanostomus</name>
    <name type="common">round goby</name>
    <dbReference type="NCBI Taxonomy" id="47308"/>
    <lineage>
        <taxon>Eukaryota</taxon>
        <taxon>Metazoa</taxon>
        <taxon>Chordata</taxon>
        <taxon>Craniata</taxon>
        <taxon>Vertebrata</taxon>
        <taxon>Euteleostomi</taxon>
        <taxon>Actinopterygii</taxon>
        <taxon>Neopterygii</taxon>
        <taxon>Teleostei</taxon>
        <taxon>Neoteleostei</taxon>
        <taxon>Acanthomorphata</taxon>
        <taxon>Gobiaria</taxon>
        <taxon>Gobiiformes</taxon>
        <taxon>Gobioidei</taxon>
        <taxon>Gobiidae</taxon>
        <taxon>Benthophilinae</taxon>
        <taxon>Neogobiini</taxon>
        <taxon>Neogobius</taxon>
    </lineage>
</organism>
<dbReference type="PROSITE" id="PS50835">
    <property type="entry name" value="IG_LIKE"/>
    <property type="match status" value="1"/>
</dbReference>
<evidence type="ECO:0000313" key="5">
    <source>
        <dbReference type="Proteomes" id="UP000694523"/>
    </source>
</evidence>
<feature type="region of interest" description="Disordered" evidence="1">
    <location>
        <begin position="234"/>
        <end position="374"/>
    </location>
</feature>
<dbReference type="CDD" id="cd12087">
    <property type="entry name" value="TM_EGFR-like"/>
    <property type="match status" value="1"/>
</dbReference>
<dbReference type="InterPro" id="IPR042474">
    <property type="entry name" value="A33"/>
</dbReference>